<dbReference type="HOGENOM" id="CLU_112314_0_0_6"/>
<protein>
    <submittedName>
        <fullName evidence="3">Uncharacterized protein</fullName>
    </submittedName>
</protein>
<evidence type="ECO:0000313" key="2">
    <source>
        <dbReference type="EMBL" id="ADV56071.1"/>
    </source>
</evidence>
<dbReference type="Proteomes" id="UP000008209">
    <property type="component" value="Chromosome"/>
</dbReference>
<dbReference type="EMBL" id="CP002457">
    <property type="protein sequence ID" value="ADV56071.1"/>
    <property type="molecule type" value="Genomic_DNA"/>
</dbReference>
<dbReference type="KEGG" id="shp:Sput200_3952"/>
<dbReference type="AlphaFoldDB" id="E6XH38"/>
<name>E6XH38_SHEP2</name>
<dbReference type="EMBL" id="CP002457">
    <property type="protein sequence ID" value="ADV56311.1"/>
    <property type="molecule type" value="Genomic_DNA"/>
</dbReference>
<accession>E6XH38</accession>
<reference evidence="3 4" key="1">
    <citation type="submission" date="2011-01" db="EMBL/GenBank/DDBJ databases">
        <title>Complete sequence of Shewanella putrefaciens 200.</title>
        <authorList>
            <consortium name="US DOE Joint Genome Institute"/>
            <person name="Lucas S."/>
            <person name="Copeland A."/>
            <person name="Lapidus A."/>
            <person name="Cheng J.-F."/>
            <person name="Bruce D."/>
            <person name="Goodwin L."/>
            <person name="Pitluck S."/>
            <person name="Munk A.C."/>
            <person name="Detter J.C."/>
            <person name="Han C."/>
            <person name="Tapia R."/>
            <person name="Land M."/>
            <person name="Hauser L."/>
            <person name="Chang Y.-J."/>
            <person name="Jeffries C."/>
            <person name="Kyrpides N."/>
            <person name="Ivanova N."/>
            <person name="Mikhailova N."/>
            <person name="Kolker E."/>
            <person name="Lawrence C."/>
            <person name="McCue L.A."/>
            <person name="DiChristina T."/>
            <person name="Nealson K."/>
            <person name="Fredrickson J.K."/>
            <person name="Woyke T."/>
        </authorList>
    </citation>
    <scope>NUCLEOTIDE SEQUENCE [LARGE SCALE GENOMIC DNA]</scope>
    <source>
        <strain evidence="3 4">200</strain>
    </source>
</reference>
<evidence type="ECO:0000313" key="3">
    <source>
        <dbReference type="EMBL" id="ADV56311.1"/>
    </source>
</evidence>
<evidence type="ECO:0000256" key="1">
    <source>
        <dbReference type="SAM" id="MobiDB-lite"/>
    </source>
</evidence>
<dbReference type="OrthoDB" id="6593316at2"/>
<dbReference type="KEGG" id="shp:Sput200_3692"/>
<organism evidence="3 4">
    <name type="scientific">Shewanella putrefaciens (strain 200)</name>
    <dbReference type="NCBI Taxonomy" id="399804"/>
    <lineage>
        <taxon>Bacteria</taxon>
        <taxon>Pseudomonadati</taxon>
        <taxon>Pseudomonadota</taxon>
        <taxon>Gammaproteobacteria</taxon>
        <taxon>Alteromonadales</taxon>
        <taxon>Shewanellaceae</taxon>
        <taxon>Shewanella</taxon>
    </lineage>
</organism>
<gene>
    <name evidence="2" type="ordered locus">Sput200_3692</name>
    <name evidence="3" type="ordered locus">Sput200_3952</name>
</gene>
<proteinExistence type="predicted"/>
<feature type="region of interest" description="Disordered" evidence="1">
    <location>
        <begin position="188"/>
        <end position="207"/>
    </location>
</feature>
<feature type="compositionally biased region" description="Gly residues" evidence="1">
    <location>
        <begin position="188"/>
        <end position="201"/>
    </location>
</feature>
<evidence type="ECO:0000313" key="4">
    <source>
        <dbReference type="Proteomes" id="UP000008209"/>
    </source>
</evidence>
<sequence>MNQFMTAEMQQWLRRPNISAILMTELDFASGLLRLHSGVGDALYQGLVYKGTGVLGKVGMVKQSGQVQPYRLRLTLSGIPQELASIALTEHYQNRQGSLYLAALDNFCQIVARDTLFSGRMDVMNIRLGNPSTIQLDLNSRGVDWKNPRNSRYTDADQQARHPGDKFFEFVSQMAEKEIFWGVPGKAVGGSGGGGGGGGRGTAQNQR</sequence>
<dbReference type="PATRIC" id="fig|399804.5.peg.3821"/>